<dbReference type="PANTHER" id="PTHR43707">
    <property type="entry name" value="HISTIDYL-TRNA SYNTHETASE"/>
    <property type="match status" value="1"/>
</dbReference>
<accession>A0AA52EH89</accession>
<keyword evidence="13" id="KW-1185">Reference proteome</keyword>
<evidence type="ECO:0000256" key="1">
    <source>
        <dbReference type="ARBA" id="ARBA00004496"/>
    </source>
</evidence>
<dbReference type="InterPro" id="IPR045864">
    <property type="entry name" value="aa-tRNA-synth_II/BPL/LPL"/>
</dbReference>
<organism evidence="12 13">
    <name type="scientific">Temperatibacter marinus</name>
    <dbReference type="NCBI Taxonomy" id="1456591"/>
    <lineage>
        <taxon>Bacteria</taxon>
        <taxon>Pseudomonadati</taxon>
        <taxon>Pseudomonadota</taxon>
        <taxon>Alphaproteobacteria</taxon>
        <taxon>Kordiimonadales</taxon>
        <taxon>Temperatibacteraceae</taxon>
        <taxon>Temperatibacter</taxon>
    </lineage>
</organism>
<proteinExistence type="inferred from homology"/>
<evidence type="ECO:0000256" key="10">
    <source>
        <dbReference type="HAMAP-Rule" id="MF_00125"/>
    </source>
</evidence>
<dbReference type="AlphaFoldDB" id="A0AA52EH89"/>
<keyword evidence="12" id="KW-0808">Transferase</keyword>
<dbReference type="InterPro" id="IPR006195">
    <property type="entry name" value="aa-tRNA-synth_II"/>
</dbReference>
<comment type="subunit">
    <text evidence="10">Heteromultimer composed of HisG and HisZ subunits.</text>
</comment>
<reference evidence="12" key="1">
    <citation type="submission" date="2023-04" db="EMBL/GenBank/DDBJ databases">
        <title>Complete genome sequence of Temperatibacter marinus.</title>
        <authorList>
            <person name="Rong J.-C."/>
            <person name="Yi M.-L."/>
            <person name="Zhao Q."/>
        </authorList>
    </citation>
    <scope>NUCLEOTIDE SEQUENCE</scope>
    <source>
        <strain evidence="12">NBRC 110045</strain>
    </source>
</reference>
<dbReference type="GO" id="GO:0016757">
    <property type="term" value="F:glycosyltransferase activity"/>
    <property type="evidence" value="ECO:0007669"/>
    <property type="project" value="UniProtKB-KW"/>
</dbReference>
<comment type="miscellaneous">
    <text evidence="10">This function is generally fulfilled by the C-terminal part of HisG, which is missing in some bacteria such as this one.</text>
</comment>
<gene>
    <name evidence="10" type="primary">hisZ</name>
    <name evidence="12" type="ORF">QGN29_01925</name>
</gene>
<name>A0AA52EH89_9PROT</name>
<dbReference type="EMBL" id="CP123872">
    <property type="protein sequence ID" value="WND03123.1"/>
    <property type="molecule type" value="Genomic_DNA"/>
</dbReference>
<dbReference type="Pfam" id="PF13393">
    <property type="entry name" value="tRNA-synt_His"/>
    <property type="match status" value="1"/>
</dbReference>
<dbReference type="PANTHER" id="PTHR43707:SF6">
    <property type="entry name" value="ATP PHOSPHORIBOSYLTRANSFERASE REGULATORY SUBUNIT"/>
    <property type="match status" value="1"/>
</dbReference>
<dbReference type="CDD" id="cd00773">
    <property type="entry name" value="HisRS-like_core"/>
    <property type="match status" value="1"/>
</dbReference>
<protein>
    <recommendedName>
        <fullName evidence="5 10">ATP phosphoribosyltransferase regulatory subunit</fullName>
    </recommendedName>
</protein>
<evidence type="ECO:0000259" key="11">
    <source>
        <dbReference type="PROSITE" id="PS50862"/>
    </source>
</evidence>
<dbReference type="Proteomes" id="UP001268683">
    <property type="component" value="Chromosome"/>
</dbReference>
<evidence type="ECO:0000256" key="2">
    <source>
        <dbReference type="ARBA" id="ARBA00004667"/>
    </source>
</evidence>
<comment type="subcellular location">
    <subcellularLocation>
        <location evidence="1 10">Cytoplasm</location>
    </subcellularLocation>
</comment>
<dbReference type="GO" id="GO:0005737">
    <property type="term" value="C:cytoplasm"/>
    <property type="evidence" value="ECO:0007669"/>
    <property type="project" value="UniProtKB-SubCell"/>
</dbReference>
<evidence type="ECO:0000256" key="9">
    <source>
        <dbReference type="ARBA" id="ARBA00025246"/>
    </source>
</evidence>
<evidence type="ECO:0000313" key="12">
    <source>
        <dbReference type="EMBL" id="WND03123.1"/>
    </source>
</evidence>
<comment type="similarity">
    <text evidence="3 10">Belongs to the class-II aminoacyl-tRNA synthetase family. HisZ subfamily.</text>
</comment>
<evidence type="ECO:0000256" key="6">
    <source>
        <dbReference type="ARBA" id="ARBA00022490"/>
    </source>
</evidence>
<dbReference type="InterPro" id="IPR004517">
    <property type="entry name" value="HisZ"/>
</dbReference>
<dbReference type="KEGG" id="tmk:QGN29_01925"/>
<dbReference type="GO" id="GO:0006427">
    <property type="term" value="P:histidyl-tRNA aminoacylation"/>
    <property type="evidence" value="ECO:0007669"/>
    <property type="project" value="TreeGrafter"/>
</dbReference>
<keyword evidence="6 10" id="KW-0963">Cytoplasm</keyword>
<keyword evidence="7 10" id="KW-0028">Amino-acid biosynthesis</keyword>
<evidence type="ECO:0000256" key="5">
    <source>
        <dbReference type="ARBA" id="ARBA00020397"/>
    </source>
</evidence>
<evidence type="ECO:0000256" key="3">
    <source>
        <dbReference type="ARBA" id="ARBA00005539"/>
    </source>
</evidence>
<dbReference type="Gene3D" id="3.30.930.10">
    <property type="entry name" value="Bira Bifunctional Protein, Domain 2"/>
    <property type="match status" value="1"/>
</dbReference>
<evidence type="ECO:0000256" key="8">
    <source>
        <dbReference type="ARBA" id="ARBA00023102"/>
    </source>
</evidence>
<dbReference type="InterPro" id="IPR041715">
    <property type="entry name" value="HisRS-like_core"/>
</dbReference>
<dbReference type="HAMAP" id="MF_00125">
    <property type="entry name" value="HisZ"/>
    <property type="match status" value="1"/>
</dbReference>
<sequence length="394" mass="43130">MTQKDAYTDPHYAKQALLPEGLRDHLPPYAELEAETVHSVMGVFQSYGYERVSPPLVEFEDSLLIGPAAKNSDNMFRLMDPESRKVMALRSDMTTQIARIASTRLKEHPRPLRLAYSGNVLRVKGSQIRPTRQFCQAGFELIGDSGIQAQIEVIRVAIEGLTQVGLKDLSVDLTIAPFVPAVCADLGLDQVKTAYVRAALDARDVGALQELPTRERKVFEAILQSAGDAQEAVHTLKALAFEGESVMYVIELARLVEALALEFPSVALTVDPGESHGFDYKIGVGFALFSKSVHGELGRGGRYQTSFADGSHESAIGFSMYLDRVMNAIPVPEAKRKVYVPHSVSQDVAKNYRLEGWCVIQGLTDEDNSLIRAQEIAASLGCSHIHSNGECVAL</sequence>
<comment type="pathway">
    <text evidence="2 10">Amino-acid biosynthesis; L-histidine biosynthesis; L-histidine from 5-phospho-alpha-D-ribose 1-diphosphate: step 1/9.</text>
</comment>
<dbReference type="GO" id="GO:0000105">
    <property type="term" value="P:L-histidine biosynthetic process"/>
    <property type="evidence" value="ECO:0007669"/>
    <property type="project" value="UniProtKB-UniRule"/>
</dbReference>
<comment type="subunit">
    <text evidence="4">Homodimer.</text>
</comment>
<dbReference type="GO" id="GO:0004821">
    <property type="term" value="F:histidine-tRNA ligase activity"/>
    <property type="evidence" value="ECO:0007669"/>
    <property type="project" value="TreeGrafter"/>
</dbReference>
<evidence type="ECO:0000313" key="13">
    <source>
        <dbReference type="Proteomes" id="UP001268683"/>
    </source>
</evidence>
<keyword evidence="12" id="KW-0328">Glycosyltransferase</keyword>
<comment type="function">
    <text evidence="9 10">Required for the first step of histidine biosynthesis. May allow the feedback regulation of ATP phosphoribosyltransferase activity by histidine.</text>
</comment>
<dbReference type="RefSeq" id="WP_310798972.1">
    <property type="nucleotide sequence ID" value="NZ_CP123872.1"/>
</dbReference>
<keyword evidence="8 10" id="KW-0368">Histidine biosynthesis</keyword>
<dbReference type="PROSITE" id="PS50862">
    <property type="entry name" value="AA_TRNA_LIGASE_II"/>
    <property type="match status" value="1"/>
</dbReference>
<dbReference type="InterPro" id="IPR004516">
    <property type="entry name" value="HisRS/HisZ"/>
</dbReference>
<evidence type="ECO:0000256" key="4">
    <source>
        <dbReference type="ARBA" id="ARBA00011738"/>
    </source>
</evidence>
<evidence type="ECO:0000256" key="7">
    <source>
        <dbReference type="ARBA" id="ARBA00022605"/>
    </source>
</evidence>
<dbReference type="SUPFAM" id="SSF55681">
    <property type="entry name" value="Class II aaRS and biotin synthetases"/>
    <property type="match status" value="1"/>
</dbReference>
<feature type="domain" description="Aminoacyl-transfer RNA synthetases class-II family profile" evidence="11">
    <location>
        <begin position="43"/>
        <end position="341"/>
    </location>
</feature>